<dbReference type="EMBL" id="JAYMYS010000003">
    <property type="protein sequence ID" value="KAK7399153.1"/>
    <property type="molecule type" value="Genomic_DNA"/>
</dbReference>
<reference evidence="1 2" key="1">
    <citation type="submission" date="2024-01" db="EMBL/GenBank/DDBJ databases">
        <title>The genomes of 5 underutilized Papilionoideae crops provide insights into root nodulation and disease resistanc.</title>
        <authorList>
            <person name="Jiang F."/>
        </authorList>
    </citation>
    <scope>NUCLEOTIDE SEQUENCE [LARGE SCALE GENOMIC DNA]</scope>
    <source>
        <strain evidence="1">DUOXIRENSHENG_FW03</strain>
        <tissue evidence="1">Leaves</tissue>
    </source>
</reference>
<dbReference type="Proteomes" id="UP001386955">
    <property type="component" value="Unassembled WGS sequence"/>
</dbReference>
<gene>
    <name evidence="1" type="ORF">VNO78_10329</name>
</gene>
<organism evidence="1 2">
    <name type="scientific">Psophocarpus tetragonolobus</name>
    <name type="common">Winged bean</name>
    <name type="synonym">Dolichos tetragonolobus</name>
    <dbReference type="NCBI Taxonomy" id="3891"/>
    <lineage>
        <taxon>Eukaryota</taxon>
        <taxon>Viridiplantae</taxon>
        <taxon>Streptophyta</taxon>
        <taxon>Embryophyta</taxon>
        <taxon>Tracheophyta</taxon>
        <taxon>Spermatophyta</taxon>
        <taxon>Magnoliopsida</taxon>
        <taxon>eudicotyledons</taxon>
        <taxon>Gunneridae</taxon>
        <taxon>Pentapetalae</taxon>
        <taxon>rosids</taxon>
        <taxon>fabids</taxon>
        <taxon>Fabales</taxon>
        <taxon>Fabaceae</taxon>
        <taxon>Papilionoideae</taxon>
        <taxon>50 kb inversion clade</taxon>
        <taxon>NPAAA clade</taxon>
        <taxon>indigoferoid/millettioid clade</taxon>
        <taxon>Phaseoleae</taxon>
        <taxon>Psophocarpus</taxon>
    </lineage>
</organism>
<comment type="caution">
    <text evidence="1">The sequence shown here is derived from an EMBL/GenBank/DDBJ whole genome shotgun (WGS) entry which is preliminary data.</text>
</comment>
<dbReference type="AlphaFoldDB" id="A0AAN9SKK4"/>
<protein>
    <submittedName>
        <fullName evidence="1">Uncharacterized protein</fullName>
    </submittedName>
</protein>
<evidence type="ECO:0000313" key="1">
    <source>
        <dbReference type="EMBL" id="KAK7399153.1"/>
    </source>
</evidence>
<name>A0AAN9SKK4_PSOTE</name>
<sequence length="68" mass="7334">MCMNFALINGMGASSSWQDLKSHTAHDMAPLFLPSATLQTCNPEEGPHPLYSSSHVNSGHIIHATVIM</sequence>
<keyword evidence="2" id="KW-1185">Reference proteome</keyword>
<evidence type="ECO:0000313" key="2">
    <source>
        <dbReference type="Proteomes" id="UP001386955"/>
    </source>
</evidence>
<accession>A0AAN9SKK4</accession>
<proteinExistence type="predicted"/>